<gene>
    <name evidence="2" type="ORF">BDN70DRAFT_872922</name>
</gene>
<accession>A0A9P6CXK8</accession>
<evidence type="ECO:0000256" key="1">
    <source>
        <dbReference type="SAM" id="MobiDB-lite"/>
    </source>
</evidence>
<evidence type="ECO:0000313" key="3">
    <source>
        <dbReference type="Proteomes" id="UP000807469"/>
    </source>
</evidence>
<evidence type="ECO:0000313" key="2">
    <source>
        <dbReference type="EMBL" id="KAF9484221.1"/>
    </source>
</evidence>
<proteinExistence type="predicted"/>
<dbReference type="AlphaFoldDB" id="A0A9P6CXK8"/>
<comment type="caution">
    <text evidence="2">The sequence shown here is derived from an EMBL/GenBank/DDBJ whole genome shotgun (WGS) entry which is preliminary data.</text>
</comment>
<dbReference type="Proteomes" id="UP000807469">
    <property type="component" value="Unassembled WGS sequence"/>
</dbReference>
<organism evidence="2 3">
    <name type="scientific">Pholiota conissans</name>
    <dbReference type="NCBI Taxonomy" id="109636"/>
    <lineage>
        <taxon>Eukaryota</taxon>
        <taxon>Fungi</taxon>
        <taxon>Dikarya</taxon>
        <taxon>Basidiomycota</taxon>
        <taxon>Agaricomycotina</taxon>
        <taxon>Agaricomycetes</taxon>
        <taxon>Agaricomycetidae</taxon>
        <taxon>Agaricales</taxon>
        <taxon>Agaricineae</taxon>
        <taxon>Strophariaceae</taxon>
        <taxon>Pholiota</taxon>
    </lineage>
</organism>
<protein>
    <submittedName>
        <fullName evidence="2">Uncharacterized protein</fullName>
    </submittedName>
</protein>
<name>A0A9P6CXK8_9AGAR</name>
<feature type="region of interest" description="Disordered" evidence="1">
    <location>
        <begin position="1"/>
        <end position="43"/>
    </location>
</feature>
<keyword evidence="3" id="KW-1185">Reference proteome</keyword>
<feature type="compositionally biased region" description="Polar residues" evidence="1">
    <location>
        <begin position="87"/>
        <end position="97"/>
    </location>
</feature>
<sequence length="97" mass="9747">MSPLQSWAPTSPRAGQPAPWGASSGPPGFASSPARPIPAPIGSNMHGMHLPGVSPIGGASLWAANSPATNGDNWHPQGFFPGPPFMNQASSAPHTGS</sequence>
<feature type="region of interest" description="Disordered" evidence="1">
    <location>
        <begin position="67"/>
        <end position="97"/>
    </location>
</feature>
<feature type="compositionally biased region" description="Low complexity" evidence="1">
    <location>
        <begin position="14"/>
        <end position="34"/>
    </location>
</feature>
<reference evidence="2" key="1">
    <citation type="submission" date="2020-11" db="EMBL/GenBank/DDBJ databases">
        <authorList>
            <consortium name="DOE Joint Genome Institute"/>
            <person name="Ahrendt S."/>
            <person name="Riley R."/>
            <person name="Andreopoulos W."/>
            <person name="Labutti K."/>
            <person name="Pangilinan J."/>
            <person name="Ruiz-Duenas F.J."/>
            <person name="Barrasa J.M."/>
            <person name="Sanchez-Garcia M."/>
            <person name="Camarero S."/>
            <person name="Miyauchi S."/>
            <person name="Serrano A."/>
            <person name="Linde D."/>
            <person name="Babiker R."/>
            <person name="Drula E."/>
            <person name="Ayuso-Fernandez I."/>
            <person name="Pacheco R."/>
            <person name="Padilla G."/>
            <person name="Ferreira P."/>
            <person name="Barriuso J."/>
            <person name="Kellner H."/>
            <person name="Castanera R."/>
            <person name="Alfaro M."/>
            <person name="Ramirez L."/>
            <person name="Pisabarro A.G."/>
            <person name="Kuo A."/>
            <person name="Tritt A."/>
            <person name="Lipzen A."/>
            <person name="He G."/>
            <person name="Yan M."/>
            <person name="Ng V."/>
            <person name="Cullen D."/>
            <person name="Martin F."/>
            <person name="Rosso M.-N."/>
            <person name="Henrissat B."/>
            <person name="Hibbett D."/>
            <person name="Martinez A.T."/>
            <person name="Grigoriev I.V."/>
        </authorList>
    </citation>
    <scope>NUCLEOTIDE SEQUENCE</scope>
    <source>
        <strain evidence="2">CIRM-BRFM 674</strain>
    </source>
</reference>
<dbReference type="EMBL" id="MU155146">
    <property type="protein sequence ID" value="KAF9484221.1"/>
    <property type="molecule type" value="Genomic_DNA"/>
</dbReference>